<proteinExistence type="predicted"/>
<reference evidence="1" key="1">
    <citation type="submission" date="2022-03" db="EMBL/GenBank/DDBJ databases">
        <title>Identification of a novel bacterium isolated from mangrove sediments.</title>
        <authorList>
            <person name="Pan X."/>
        </authorList>
    </citation>
    <scope>NUCLEOTIDE SEQUENCE</scope>
    <source>
        <strain evidence="1">B1949</strain>
    </source>
</reference>
<keyword evidence="2" id="KW-1185">Reference proteome</keyword>
<dbReference type="Pfam" id="PF05139">
    <property type="entry name" value="Erythro_esteras"/>
    <property type="match status" value="1"/>
</dbReference>
<comment type="caution">
    <text evidence="1">The sequence shown here is derived from an EMBL/GenBank/DDBJ whole genome shotgun (WGS) entry which is preliminary data.</text>
</comment>
<dbReference type="EMBL" id="JALHLF010000275">
    <property type="protein sequence ID" value="MCJ2185183.1"/>
    <property type="molecule type" value="Genomic_DNA"/>
</dbReference>
<dbReference type="Gene3D" id="3.30.1870.10">
    <property type="entry name" value="EreA-like, domain 2"/>
    <property type="match status" value="1"/>
</dbReference>
<organism evidence="1 2">
    <name type="scientific">Novosphingobium organovorum</name>
    <dbReference type="NCBI Taxonomy" id="2930092"/>
    <lineage>
        <taxon>Bacteria</taxon>
        <taxon>Pseudomonadati</taxon>
        <taxon>Pseudomonadota</taxon>
        <taxon>Alphaproteobacteria</taxon>
        <taxon>Sphingomonadales</taxon>
        <taxon>Sphingomonadaceae</taxon>
        <taxon>Novosphingobium</taxon>
    </lineage>
</organism>
<evidence type="ECO:0000313" key="2">
    <source>
        <dbReference type="Proteomes" id="UP001162881"/>
    </source>
</evidence>
<dbReference type="RefSeq" id="WP_244024663.1">
    <property type="nucleotide sequence ID" value="NZ_JALHLF010000275.1"/>
</dbReference>
<evidence type="ECO:0000313" key="1">
    <source>
        <dbReference type="EMBL" id="MCJ2185183.1"/>
    </source>
</evidence>
<gene>
    <name evidence="1" type="ORF">MTR62_21200</name>
</gene>
<dbReference type="PANTHER" id="PTHR31299">
    <property type="entry name" value="ESTERASE, PUTATIVE (AFU_ORTHOLOGUE AFUA_1G05850)-RELATED"/>
    <property type="match status" value="1"/>
</dbReference>
<dbReference type="InterPro" id="IPR052036">
    <property type="entry name" value="Hydrolase/PRTase-associated"/>
</dbReference>
<dbReference type="InterPro" id="IPR007815">
    <property type="entry name" value="Emycin_Estase"/>
</dbReference>
<dbReference type="SUPFAM" id="SSF159501">
    <property type="entry name" value="EreA/ChaN-like"/>
    <property type="match status" value="1"/>
</dbReference>
<name>A0ABT0BJN5_9SPHN</name>
<sequence>LGEPGHGAREPLALRNRLLFALARRCGTRAIVLETGFTEARRLDRYVLGEGEDSAARRDAVLASGFTWGFGALAQNRALIRDLRAYNAAHRGDPIHLYGMDLPGGDADDGMAHTGRVLTALAAYLRAPAGAPGPGVPAPVRAV</sequence>
<accession>A0ABT0BJN5</accession>
<feature type="non-terminal residue" evidence="1">
    <location>
        <position position="1"/>
    </location>
</feature>
<dbReference type="Proteomes" id="UP001162881">
    <property type="component" value="Unassembled WGS sequence"/>
</dbReference>
<feature type="non-terminal residue" evidence="1">
    <location>
        <position position="143"/>
    </location>
</feature>
<dbReference type="PANTHER" id="PTHR31299:SF0">
    <property type="entry name" value="ESTERASE, PUTATIVE (AFU_ORTHOLOGUE AFUA_1G05850)-RELATED"/>
    <property type="match status" value="1"/>
</dbReference>
<protein>
    <submittedName>
        <fullName evidence="1">Erythromycin esterase family protein</fullName>
    </submittedName>
</protein>